<feature type="transmembrane region" description="Helical" evidence="1">
    <location>
        <begin position="6"/>
        <end position="29"/>
    </location>
</feature>
<dbReference type="RefSeq" id="WP_307332517.1">
    <property type="nucleotide sequence ID" value="NZ_JAUSUG010000039.1"/>
</dbReference>
<proteinExistence type="predicted"/>
<keyword evidence="3" id="KW-1185">Reference proteome</keyword>
<keyword evidence="1" id="KW-1133">Transmembrane helix</keyword>
<evidence type="ECO:0000313" key="2">
    <source>
        <dbReference type="EMBL" id="MDQ0257965.1"/>
    </source>
</evidence>
<protein>
    <recommendedName>
        <fullName evidence="4">DUF4083 domain-containing protein</fullName>
    </recommendedName>
</protein>
<keyword evidence="1" id="KW-0472">Membrane</keyword>
<name>A0ABU0A6K7_9BACI</name>
<evidence type="ECO:0000256" key="1">
    <source>
        <dbReference type="SAM" id="Phobius"/>
    </source>
</evidence>
<dbReference type="Proteomes" id="UP001230005">
    <property type="component" value="Unassembled WGS sequence"/>
</dbReference>
<comment type="caution">
    <text evidence="2">The sequence shown here is derived from an EMBL/GenBank/DDBJ whole genome shotgun (WGS) entry which is preliminary data.</text>
</comment>
<evidence type="ECO:0008006" key="4">
    <source>
        <dbReference type="Google" id="ProtNLM"/>
    </source>
</evidence>
<gene>
    <name evidence="2" type="ORF">J2S74_005428</name>
</gene>
<accession>A0ABU0A6K7</accession>
<dbReference type="EMBL" id="JAUSUG010000039">
    <property type="protein sequence ID" value="MDQ0257965.1"/>
    <property type="molecule type" value="Genomic_DNA"/>
</dbReference>
<evidence type="ECO:0000313" key="3">
    <source>
        <dbReference type="Proteomes" id="UP001230005"/>
    </source>
</evidence>
<keyword evidence="1" id="KW-0812">Transmembrane</keyword>
<organism evidence="2 3">
    <name type="scientific">Evansella vedderi</name>
    <dbReference type="NCBI Taxonomy" id="38282"/>
    <lineage>
        <taxon>Bacteria</taxon>
        <taxon>Bacillati</taxon>
        <taxon>Bacillota</taxon>
        <taxon>Bacilli</taxon>
        <taxon>Bacillales</taxon>
        <taxon>Bacillaceae</taxon>
        <taxon>Evansella</taxon>
    </lineage>
</organism>
<sequence length="56" mass="6620">MPTEIMLIVVLSLMLVGSLGIVLLFVFWLKSSYRTKDLKIKELQKEIEELRRKEIK</sequence>
<reference evidence="2 3" key="1">
    <citation type="submission" date="2023-07" db="EMBL/GenBank/DDBJ databases">
        <title>Genomic Encyclopedia of Type Strains, Phase IV (KMG-IV): sequencing the most valuable type-strain genomes for metagenomic binning, comparative biology and taxonomic classification.</title>
        <authorList>
            <person name="Goeker M."/>
        </authorList>
    </citation>
    <scope>NUCLEOTIDE SEQUENCE [LARGE SCALE GENOMIC DNA]</scope>
    <source>
        <strain evidence="2 3">DSM 9768</strain>
    </source>
</reference>